<dbReference type="InterPro" id="IPR032710">
    <property type="entry name" value="NTF2-like_dom_sf"/>
</dbReference>
<dbReference type="InterPro" id="IPR007379">
    <property type="entry name" value="Tim44-like_dom"/>
</dbReference>
<accession>A0ABS0SD87</accession>
<feature type="compositionally biased region" description="Low complexity" evidence="1">
    <location>
        <begin position="66"/>
        <end position="82"/>
    </location>
</feature>
<keyword evidence="6" id="KW-1185">Reference proteome</keyword>
<evidence type="ECO:0000313" key="6">
    <source>
        <dbReference type="Proteomes" id="UP000601789"/>
    </source>
</evidence>
<sequence length="333" mass="35748">MRFGRFRFLALLSAALVAMTLVSVDFAEARRGGSFGSRGLRTQQAVPPTRTAPNQTAPVERSMTPTTQNSATRQQTSAQQQRPGLFNGMGGGLMRGLLLGGLFGMLLGYGFGGMAGALGFLLQLLVLGGLIWLAMAFFRSRKQPALAGNTPLNRGAPAHDFGRTGQREAAPQPAATSASGFTLPRVGGSPAASAALMSDITLDQSDLDMFERRLGEVQRALADEDHAALRRLSTPEMVSYFSEELADNAKRGVRNEVSGVHLLEADVAEAWNEGENDYATAAFRYEAIDVLRDRATGALAGGIEQPTETVELWTFVRRKGEEWKLSAIQQADA</sequence>
<dbReference type="SMART" id="SM00978">
    <property type="entry name" value="Tim44"/>
    <property type="match status" value="1"/>
</dbReference>
<evidence type="ECO:0000256" key="1">
    <source>
        <dbReference type="SAM" id="MobiDB-lite"/>
    </source>
</evidence>
<reference evidence="5 6" key="1">
    <citation type="submission" date="2020-10" db="EMBL/GenBank/DDBJ databases">
        <title>Aquamicrobium zhengzhouensis sp. nov., a exopolysaccharide producing bacterium isolated from farmland soil.</title>
        <authorList>
            <person name="Wang X."/>
        </authorList>
    </citation>
    <scope>NUCLEOTIDE SEQUENCE [LARGE SCALE GENOMIC DNA]</scope>
    <source>
        <strain evidence="6">cd-1</strain>
    </source>
</reference>
<feature type="domain" description="Tim44-like" evidence="4">
    <location>
        <begin position="188"/>
        <end position="330"/>
    </location>
</feature>
<dbReference type="Proteomes" id="UP000601789">
    <property type="component" value="Unassembled WGS sequence"/>
</dbReference>
<dbReference type="Pfam" id="PF04280">
    <property type="entry name" value="Tim44"/>
    <property type="match status" value="1"/>
</dbReference>
<evidence type="ECO:0000313" key="5">
    <source>
        <dbReference type="EMBL" id="MBI1620666.1"/>
    </source>
</evidence>
<feature type="region of interest" description="Disordered" evidence="1">
    <location>
        <begin position="146"/>
        <end position="183"/>
    </location>
</feature>
<protein>
    <submittedName>
        <fullName evidence="5">TIM44-like domain-containing protein</fullName>
    </submittedName>
</protein>
<feature type="transmembrane region" description="Helical" evidence="2">
    <location>
        <begin position="92"/>
        <end position="111"/>
    </location>
</feature>
<proteinExistence type="predicted"/>
<dbReference type="PANTHER" id="PTHR41542">
    <property type="entry name" value="BLL5807 PROTEIN"/>
    <property type="match status" value="1"/>
</dbReference>
<gene>
    <name evidence="5" type="ORF">IOD40_08320</name>
</gene>
<feature type="transmembrane region" description="Helical" evidence="2">
    <location>
        <begin position="118"/>
        <end position="138"/>
    </location>
</feature>
<name>A0ABS0SD87_9HYPH</name>
<evidence type="ECO:0000256" key="2">
    <source>
        <dbReference type="SAM" id="Phobius"/>
    </source>
</evidence>
<feature type="chain" id="PRO_5045637248" evidence="3">
    <location>
        <begin position="28"/>
        <end position="333"/>
    </location>
</feature>
<dbReference type="Gene3D" id="3.10.450.240">
    <property type="match status" value="1"/>
</dbReference>
<feature type="region of interest" description="Disordered" evidence="1">
    <location>
        <begin position="37"/>
        <end position="82"/>
    </location>
</feature>
<keyword evidence="2" id="KW-0812">Transmembrane</keyword>
<evidence type="ECO:0000256" key="3">
    <source>
        <dbReference type="SAM" id="SignalP"/>
    </source>
</evidence>
<dbReference type="SUPFAM" id="SSF54427">
    <property type="entry name" value="NTF2-like"/>
    <property type="match status" value="1"/>
</dbReference>
<comment type="caution">
    <text evidence="5">The sequence shown here is derived from an EMBL/GenBank/DDBJ whole genome shotgun (WGS) entry which is preliminary data.</text>
</comment>
<keyword evidence="3" id="KW-0732">Signal</keyword>
<dbReference type="EMBL" id="JADGMQ010000004">
    <property type="protein sequence ID" value="MBI1620666.1"/>
    <property type="molecule type" value="Genomic_DNA"/>
</dbReference>
<evidence type="ECO:0000259" key="4">
    <source>
        <dbReference type="SMART" id="SM00978"/>
    </source>
</evidence>
<feature type="signal peptide" evidence="3">
    <location>
        <begin position="1"/>
        <end position="27"/>
    </location>
</feature>
<dbReference type="PANTHER" id="PTHR41542:SF1">
    <property type="entry name" value="BLL5807 PROTEIN"/>
    <property type="match status" value="1"/>
</dbReference>
<feature type="compositionally biased region" description="Polar residues" evidence="1">
    <location>
        <begin position="42"/>
        <end position="57"/>
    </location>
</feature>
<organism evidence="5 6">
    <name type="scientific">Aquamicrobium zhengzhouense</name>
    <dbReference type="NCBI Taxonomy" id="2781738"/>
    <lineage>
        <taxon>Bacteria</taxon>
        <taxon>Pseudomonadati</taxon>
        <taxon>Pseudomonadota</taxon>
        <taxon>Alphaproteobacteria</taxon>
        <taxon>Hyphomicrobiales</taxon>
        <taxon>Phyllobacteriaceae</taxon>
        <taxon>Aquamicrobium</taxon>
    </lineage>
</organism>
<keyword evidence="2" id="KW-0472">Membrane</keyword>
<keyword evidence="2" id="KW-1133">Transmembrane helix</keyword>